<dbReference type="Proteomes" id="UP000314987">
    <property type="component" value="Unassembled WGS sequence"/>
</dbReference>
<dbReference type="PANTHER" id="PTHR35265">
    <property type="entry name" value="LEUKOSIALIN"/>
    <property type="match status" value="1"/>
</dbReference>
<reference evidence="4" key="3">
    <citation type="submission" date="2025-09" db="UniProtKB">
        <authorList>
            <consortium name="Ensembl"/>
        </authorList>
    </citation>
    <scope>IDENTIFICATION</scope>
</reference>
<dbReference type="STRING" id="29139.ENSVURP00010023472"/>
<dbReference type="RefSeq" id="XP_027730508.1">
    <property type="nucleotide sequence ID" value="XM_027874707.1"/>
</dbReference>
<keyword evidence="5" id="KW-1185">Reference proteome</keyword>
<evidence type="ECO:0000313" key="4">
    <source>
        <dbReference type="Ensembl" id="ENSVURP00010023472.1"/>
    </source>
</evidence>
<keyword evidence="2" id="KW-1133">Transmembrane helix</keyword>
<feature type="chain" id="PRO_5021249302" description="Sialophorin" evidence="3">
    <location>
        <begin position="22"/>
        <end position="368"/>
    </location>
</feature>
<dbReference type="CTD" id="6693"/>
<protein>
    <recommendedName>
        <fullName evidence="6">Sialophorin</fullName>
    </recommendedName>
</protein>
<reference evidence="5" key="1">
    <citation type="submission" date="2018-12" db="EMBL/GenBank/DDBJ databases">
        <authorList>
            <person name="Yazar S."/>
        </authorList>
    </citation>
    <scope>NUCLEOTIDE SEQUENCE [LARGE SCALE GENOMIC DNA]</scope>
</reference>
<gene>
    <name evidence="4" type="primary">SPN</name>
</gene>
<dbReference type="Ensembl" id="ENSVURT00010026722.1">
    <property type="protein sequence ID" value="ENSVURP00010023472.1"/>
    <property type="gene ID" value="ENSVURG00010018000.1"/>
</dbReference>
<evidence type="ECO:0000256" key="2">
    <source>
        <dbReference type="SAM" id="Phobius"/>
    </source>
</evidence>
<dbReference type="GO" id="GO:2000404">
    <property type="term" value="P:regulation of T cell migration"/>
    <property type="evidence" value="ECO:0007669"/>
    <property type="project" value="InterPro"/>
</dbReference>
<keyword evidence="2" id="KW-0472">Membrane</keyword>
<dbReference type="OrthoDB" id="9666309at2759"/>
<dbReference type="GO" id="GO:0004888">
    <property type="term" value="F:transmembrane signaling receptor activity"/>
    <property type="evidence" value="ECO:0007669"/>
    <property type="project" value="InterPro"/>
</dbReference>
<organism evidence="4 5">
    <name type="scientific">Vombatus ursinus</name>
    <name type="common">Common wombat</name>
    <dbReference type="NCBI Taxonomy" id="29139"/>
    <lineage>
        <taxon>Eukaryota</taxon>
        <taxon>Metazoa</taxon>
        <taxon>Chordata</taxon>
        <taxon>Craniata</taxon>
        <taxon>Vertebrata</taxon>
        <taxon>Euteleostomi</taxon>
        <taxon>Mammalia</taxon>
        <taxon>Metatheria</taxon>
        <taxon>Diprotodontia</taxon>
        <taxon>Vombatidae</taxon>
        <taxon>Vombatus</taxon>
    </lineage>
</organism>
<evidence type="ECO:0000313" key="5">
    <source>
        <dbReference type="Proteomes" id="UP000314987"/>
    </source>
</evidence>
<feature type="signal peptide" evidence="3">
    <location>
        <begin position="1"/>
        <end position="21"/>
    </location>
</feature>
<dbReference type="GO" id="GO:0007166">
    <property type="term" value="P:cell surface receptor signaling pathway"/>
    <property type="evidence" value="ECO:0007669"/>
    <property type="project" value="TreeGrafter"/>
</dbReference>
<dbReference type="OMA" id="CSWASAN"/>
<name>A0A4X2LRH7_VOMUR</name>
<dbReference type="InterPro" id="IPR038829">
    <property type="entry name" value="Leukosialin"/>
</dbReference>
<feature type="region of interest" description="Disordered" evidence="1">
    <location>
        <begin position="324"/>
        <end position="368"/>
    </location>
</feature>
<keyword evidence="2" id="KW-0812">Transmembrane</keyword>
<evidence type="ECO:0008006" key="6">
    <source>
        <dbReference type="Google" id="ProtNLM"/>
    </source>
</evidence>
<proteinExistence type="predicted"/>
<dbReference type="GO" id="GO:0050776">
    <property type="term" value="P:regulation of immune response"/>
    <property type="evidence" value="ECO:0007669"/>
    <property type="project" value="TreeGrafter"/>
</dbReference>
<dbReference type="GO" id="GO:0042742">
    <property type="term" value="P:defense response to bacterium"/>
    <property type="evidence" value="ECO:0007669"/>
    <property type="project" value="TreeGrafter"/>
</dbReference>
<accession>A0A4X2LRH7</accession>
<dbReference type="AlphaFoldDB" id="A0A4X2LRH7"/>
<reference evidence="4" key="2">
    <citation type="submission" date="2025-08" db="UniProtKB">
        <authorList>
            <consortium name="Ensembl"/>
        </authorList>
    </citation>
    <scope>IDENTIFICATION</scope>
</reference>
<dbReference type="GO" id="GO:0009897">
    <property type="term" value="C:external side of plasma membrane"/>
    <property type="evidence" value="ECO:0007669"/>
    <property type="project" value="TreeGrafter"/>
</dbReference>
<sequence>MVMVPPLSLLLLLILTEWASTDSIATSHSVQTSSSDSSFSVSHLTLKTTSSPASESSMVSMSSPAPEARPLTFLTTEARDSAPTIEVASATTLAPTVSGLTQVDKENPSSTQELATHASTLAVSVSDAVAMVTTPSSTHPPSDTPIKMEEADIAVQETTTLVIKETTHSKVISAYMTTSAMTSFQVPQTTSTSSISLTNESPANKLKQDGGNTLLVILVVVILVATVMVALFLLWRRRQKRRTGALMLVGSGKHKGAGDTWAGPVQGTEDQAASGSAAVEGGTGNAEGEGSGRRPTLTTFFGKRKSRQGSVMLEDLEAGAAINNLRDESEPLVENMNGVVKPPEADGSGADGSGAGDGSLPSAPVTEV</sequence>
<dbReference type="PANTHER" id="PTHR35265:SF1">
    <property type="entry name" value="LEUKOSIALIN"/>
    <property type="match status" value="1"/>
</dbReference>
<dbReference type="GeneID" id="114052210"/>
<dbReference type="GeneTree" id="ENSGT00390000017626"/>
<evidence type="ECO:0000256" key="3">
    <source>
        <dbReference type="SAM" id="SignalP"/>
    </source>
</evidence>
<keyword evidence="3" id="KW-0732">Signal</keyword>
<evidence type="ECO:0000256" key="1">
    <source>
        <dbReference type="SAM" id="MobiDB-lite"/>
    </source>
</evidence>
<dbReference type="GO" id="GO:0031072">
    <property type="term" value="F:heat shock protein binding"/>
    <property type="evidence" value="ECO:0007669"/>
    <property type="project" value="TreeGrafter"/>
</dbReference>
<dbReference type="GO" id="GO:0050863">
    <property type="term" value="P:regulation of T cell activation"/>
    <property type="evidence" value="ECO:0007669"/>
    <property type="project" value="InterPro"/>
</dbReference>
<feature type="region of interest" description="Disordered" evidence="1">
    <location>
        <begin position="253"/>
        <end position="297"/>
    </location>
</feature>
<feature type="transmembrane region" description="Helical" evidence="2">
    <location>
        <begin position="214"/>
        <end position="235"/>
    </location>
</feature>